<gene>
    <name evidence="1" type="ORF">CLIB1444_13S01068</name>
</gene>
<comment type="caution">
    <text evidence="1">The sequence shown here is derived from an EMBL/GenBank/DDBJ whole genome shotgun (WGS) entry which is preliminary data.</text>
</comment>
<organism evidence="1 2">
    <name type="scientific">[Candida] jaroonii</name>
    <dbReference type="NCBI Taxonomy" id="467808"/>
    <lineage>
        <taxon>Eukaryota</taxon>
        <taxon>Fungi</taxon>
        <taxon>Dikarya</taxon>
        <taxon>Ascomycota</taxon>
        <taxon>Saccharomycotina</taxon>
        <taxon>Pichiomycetes</taxon>
        <taxon>Debaryomycetaceae</taxon>
        <taxon>Yamadazyma</taxon>
    </lineage>
</organism>
<sequence length="426" mass="48547">MRPKLKYQPLKLQLRSISSSVTFTPLDPSKGQVPSKIGKLKVPLLKSPSHFGHFSSRVNRMYNEDKYSANVLDINGRTVFNFNIFDGHGGDECSKYLSAHLSEDIESAELDDERRDELVKKYVDNIGGYWKRWYRHRKDNFVRMVNSNNALNLRSVECEDDFGIRLPMSFLTCDYKFFETGEKSGSTCTSVLLDTIYSDPNKKFKPVYEDYYFNRRTISKLTIGHVGDTKAILVDKNGEAHSLTTDHHPSNPIEASRLRKYAANFFMTDSFGEERFISLANTRAFGDVNFKNMGVTAEPDISQLIIGDTETLHKKLTPQEISDYTIGGNGGDESFLILCSDGVTNEITDQEVADIVMNTFNMRGQNVTPQLCSEEVIKFIEYIGGDDNATCLVIRLNGWGKWNVKDRTGELRQQRMEDSFRRGDDR</sequence>
<name>A0ACA9YE04_9ASCO</name>
<reference evidence="1" key="1">
    <citation type="submission" date="2022-06" db="EMBL/GenBank/DDBJ databases">
        <authorList>
            <person name="Legras J.-L."/>
            <person name="Devillers H."/>
            <person name="Grondin C."/>
        </authorList>
    </citation>
    <scope>NUCLEOTIDE SEQUENCE</scope>
    <source>
        <strain evidence="1">CLIB 1444</strain>
    </source>
</reference>
<dbReference type="Proteomes" id="UP001152531">
    <property type="component" value="Unassembled WGS sequence"/>
</dbReference>
<protein>
    <submittedName>
        <fullName evidence="1">[Pyruvate dehydrogenase [acetyl-transferring]]-phosphatase 2, mitochondrial</fullName>
    </submittedName>
</protein>
<evidence type="ECO:0000313" key="1">
    <source>
        <dbReference type="EMBL" id="CAH6723132.1"/>
    </source>
</evidence>
<evidence type="ECO:0000313" key="2">
    <source>
        <dbReference type="Proteomes" id="UP001152531"/>
    </source>
</evidence>
<proteinExistence type="predicted"/>
<keyword evidence="2" id="KW-1185">Reference proteome</keyword>
<dbReference type="EMBL" id="CALSDN010000013">
    <property type="protein sequence ID" value="CAH6723132.1"/>
    <property type="molecule type" value="Genomic_DNA"/>
</dbReference>
<accession>A0ACA9YE04</accession>